<keyword evidence="10" id="KW-0732">Signal</keyword>
<dbReference type="GO" id="GO:0012505">
    <property type="term" value="C:endomembrane system"/>
    <property type="evidence" value="ECO:0007669"/>
    <property type="project" value="UniProtKB-SubCell"/>
</dbReference>
<keyword evidence="5" id="KW-0297">G-protein coupled receptor</keyword>
<evidence type="ECO:0000256" key="4">
    <source>
        <dbReference type="ARBA" id="ARBA00022989"/>
    </source>
</evidence>
<feature type="transmembrane region" description="Helical" evidence="9">
    <location>
        <begin position="474"/>
        <end position="499"/>
    </location>
</feature>
<keyword evidence="3 9" id="KW-0812">Transmembrane</keyword>
<dbReference type="GO" id="GO:0008528">
    <property type="term" value="F:G protein-coupled peptide receptor activity"/>
    <property type="evidence" value="ECO:0007669"/>
    <property type="project" value="TreeGrafter"/>
</dbReference>
<protein>
    <recommendedName>
        <fullName evidence="11">G-protein coupled receptors family 2 profile 2 domain-containing protein</fullName>
    </recommendedName>
</protein>
<evidence type="ECO:0000256" key="2">
    <source>
        <dbReference type="ARBA" id="ARBA00008979"/>
    </source>
</evidence>
<dbReference type="EMBL" id="OU892280">
    <property type="protein sequence ID" value="CAG9767920.1"/>
    <property type="molecule type" value="Genomic_DNA"/>
</dbReference>
<feature type="transmembrane region" description="Helical" evidence="9">
    <location>
        <begin position="347"/>
        <end position="367"/>
    </location>
</feature>
<feature type="transmembrane region" description="Helical" evidence="9">
    <location>
        <begin position="526"/>
        <end position="550"/>
    </location>
</feature>
<dbReference type="InterPro" id="IPR051384">
    <property type="entry name" value="Mth_GPCR"/>
</dbReference>
<dbReference type="SUPFAM" id="SSF63877">
    <property type="entry name" value="Methuselah ectodomain"/>
    <property type="match status" value="1"/>
</dbReference>
<feature type="transmembrane region" description="Helical" evidence="9">
    <location>
        <begin position="316"/>
        <end position="335"/>
    </location>
</feature>
<evidence type="ECO:0000256" key="3">
    <source>
        <dbReference type="ARBA" id="ARBA00022692"/>
    </source>
</evidence>
<dbReference type="InterPro" id="IPR036272">
    <property type="entry name" value="Methuselah_N_sf"/>
</dbReference>
<comment type="similarity">
    <text evidence="2">Belongs to the G-protein coupled receptor 2 family. Mth subfamily.</text>
</comment>
<dbReference type="Pfam" id="PF00002">
    <property type="entry name" value="7tm_2"/>
    <property type="match status" value="1"/>
</dbReference>
<sequence>MLVVYLFISCLVHRSYQDVIAKCCQENFEVEQSANLTLECISKNNNTRLQVWSSLNNFLKNNSDGECIDIDSSNRHFYNYIVNSSVLVTKTLIESKEIFPKCCPLNYVYNNLTHSCVGSNITQNHIENQFVKVGLPHCQIIIDKYFKNHQKAIEWKKHLNSGSYCMDKDIRNEFVVRECQEGLEICENKRCFKKCCGDGQSFVGGGTCVDTFVHGLKLDNQWYSPYIEDIEDDYELIYGAKCPKVSLFRENKIQYSIGKNGQFQFFYNFSGEFVEHNYSNLKSYCLEHATKGSVSGYHFFYCLDEKPLIAKYASTLWAKVLSCILLVLTLLVYFYLGEVKSTFGKILVNYCAAMTLFMVTLIVAHLRRNHQKLECKFRAYALIFFNMAAFAWVNIMSLDIWWTFGTPRRTIGSDQKRKDLKKFLFYFLYGWGMPLCHGLLILLFDLTTILPEPIQPYLGIYQCFLEDRNYARTVLFLIPQLLFQIFNTVLFIKTITYCIRVKNEISRMNDTNRNGRFAADKEKLGLIVKLATIMGIIWVFEVTTAFFTNMRTFNEFTKNLEIVLDTITCLQGVFIFLIFICKKKTLNALKAKLGLGERRISCSASQSSHVNGHYPMNKRQTTISLNESRI</sequence>
<evidence type="ECO:0000256" key="9">
    <source>
        <dbReference type="SAM" id="Phobius"/>
    </source>
</evidence>
<keyword evidence="4 9" id="KW-1133">Transmembrane helix</keyword>
<dbReference type="InterPro" id="IPR000832">
    <property type="entry name" value="GPCR_2_secretin-like"/>
</dbReference>
<keyword evidence="13" id="KW-1185">Reference proteome</keyword>
<dbReference type="AlphaFoldDB" id="A0A9N9MNU1"/>
<feature type="transmembrane region" description="Helical" evidence="9">
    <location>
        <begin position="379"/>
        <end position="402"/>
    </location>
</feature>
<keyword evidence="6 9" id="KW-0472">Membrane</keyword>
<gene>
    <name evidence="12" type="ORF">CEUTPL_LOCUS8474</name>
</gene>
<dbReference type="Proteomes" id="UP001152799">
    <property type="component" value="Chromosome 4"/>
</dbReference>
<evidence type="ECO:0000313" key="13">
    <source>
        <dbReference type="Proteomes" id="UP001152799"/>
    </source>
</evidence>
<evidence type="ECO:0000259" key="11">
    <source>
        <dbReference type="PROSITE" id="PS50261"/>
    </source>
</evidence>
<dbReference type="PANTHER" id="PTHR47154:SF2">
    <property type="entry name" value="G-PROTEIN COUPLED RECEPTOR MTH-RELATED"/>
    <property type="match status" value="1"/>
</dbReference>
<feature type="chain" id="PRO_5040268516" description="G-protein coupled receptors family 2 profile 2 domain-containing protein" evidence="10">
    <location>
        <begin position="18"/>
        <end position="630"/>
    </location>
</feature>
<organism evidence="12 13">
    <name type="scientific">Ceutorhynchus assimilis</name>
    <name type="common">cabbage seed weevil</name>
    <dbReference type="NCBI Taxonomy" id="467358"/>
    <lineage>
        <taxon>Eukaryota</taxon>
        <taxon>Metazoa</taxon>
        <taxon>Ecdysozoa</taxon>
        <taxon>Arthropoda</taxon>
        <taxon>Hexapoda</taxon>
        <taxon>Insecta</taxon>
        <taxon>Pterygota</taxon>
        <taxon>Neoptera</taxon>
        <taxon>Endopterygota</taxon>
        <taxon>Coleoptera</taxon>
        <taxon>Polyphaga</taxon>
        <taxon>Cucujiformia</taxon>
        <taxon>Curculionidae</taxon>
        <taxon>Ceutorhynchinae</taxon>
        <taxon>Ceutorhynchus</taxon>
    </lineage>
</organism>
<accession>A0A9N9MNU1</accession>
<feature type="transmembrane region" description="Helical" evidence="9">
    <location>
        <begin position="562"/>
        <end position="581"/>
    </location>
</feature>
<evidence type="ECO:0000256" key="10">
    <source>
        <dbReference type="SAM" id="SignalP"/>
    </source>
</evidence>
<dbReference type="PROSITE" id="PS50261">
    <property type="entry name" value="G_PROTEIN_RECEP_F2_4"/>
    <property type="match status" value="1"/>
</dbReference>
<reference evidence="12" key="1">
    <citation type="submission" date="2022-01" db="EMBL/GenBank/DDBJ databases">
        <authorList>
            <person name="King R."/>
        </authorList>
    </citation>
    <scope>NUCLEOTIDE SEQUENCE</scope>
</reference>
<name>A0A9N9MNU1_9CUCU</name>
<dbReference type="GO" id="GO:0005886">
    <property type="term" value="C:plasma membrane"/>
    <property type="evidence" value="ECO:0007669"/>
    <property type="project" value="TreeGrafter"/>
</dbReference>
<evidence type="ECO:0000256" key="6">
    <source>
        <dbReference type="ARBA" id="ARBA00023136"/>
    </source>
</evidence>
<feature type="transmembrane region" description="Helical" evidence="9">
    <location>
        <begin position="423"/>
        <end position="444"/>
    </location>
</feature>
<evidence type="ECO:0000313" key="12">
    <source>
        <dbReference type="EMBL" id="CAG9767920.1"/>
    </source>
</evidence>
<dbReference type="InterPro" id="IPR017981">
    <property type="entry name" value="GPCR_2-like_7TM"/>
</dbReference>
<dbReference type="PANTHER" id="PTHR47154">
    <property type="entry name" value="G-PROTEIN COUPLED RECEPTOR MTH-RELATED"/>
    <property type="match status" value="1"/>
</dbReference>
<feature type="domain" description="G-protein coupled receptors family 2 profile 2" evidence="11">
    <location>
        <begin position="311"/>
        <end position="583"/>
    </location>
</feature>
<evidence type="ECO:0000256" key="5">
    <source>
        <dbReference type="ARBA" id="ARBA00023040"/>
    </source>
</evidence>
<dbReference type="Gene3D" id="1.20.1070.10">
    <property type="entry name" value="Rhodopsin 7-helix transmembrane proteins"/>
    <property type="match status" value="1"/>
</dbReference>
<dbReference type="OrthoDB" id="6134459at2759"/>
<feature type="signal peptide" evidence="10">
    <location>
        <begin position="1"/>
        <end position="17"/>
    </location>
</feature>
<proteinExistence type="inferred from homology"/>
<evidence type="ECO:0000256" key="1">
    <source>
        <dbReference type="ARBA" id="ARBA00004127"/>
    </source>
</evidence>
<dbReference type="GO" id="GO:0007166">
    <property type="term" value="P:cell surface receptor signaling pathway"/>
    <property type="evidence" value="ECO:0007669"/>
    <property type="project" value="InterPro"/>
</dbReference>
<evidence type="ECO:0000256" key="8">
    <source>
        <dbReference type="ARBA" id="ARBA00023224"/>
    </source>
</evidence>
<comment type="subcellular location">
    <subcellularLocation>
        <location evidence="1">Endomembrane system</location>
        <topology evidence="1">Multi-pass membrane protein</topology>
    </subcellularLocation>
</comment>
<dbReference type="CDD" id="cd15039">
    <property type="entry name" value="7tmB3_Methuselah-like"/>
    <property type="match status" value="1"/>
</dbReference>
<keyword evidence="7" id="KW-0675">Receptor</keyword>
<evidence type="ECO:0000256" key="7">
    <source>
        <dbReference type="ARBA" id="ARBA00023170"/>
    </source>
</evidence>
<keyword evidence="8" id="KW-0807">Transducer</keyword>